<dbReference type="Pfam" id="PF00501">
    <property type="entry name" value="AMP-binding"/>
    <property type="match status" value="1"/>
</dbReference>
<sequence length="206" mass="23873">MRAYLYEIRCVTLSNLEICVIETSEPWYVALVVAIVKVYALIFDIATWPLYFIFQQLWKHRNPSTKLLRPDDPSAGYTRLPHARSSDSEAVGTINRMFDIIVERNGDSQSFGTRKILGVHREVQTDGKIFKKFDLADHYEWITYRQAGDKVRRLSRALLALGLQPGGRLAIYAETRVEWMLTAQACFRLDITIKSFLPFCYHHNLI</sequence>
<keyword evidence="4" id="KW-0276">Fatty acid metabolism</keyword>
<keyword evidence="7" id="KW-0812">Transmembrane</keyword>
<evidence type="ECO:0000256" key="3">
    <source>
        <dbReference type="ARBA" id="ARBA00022741"/>
    </source>
</evidence>
<evidence type="ECO:0000256" key="4">
    <source>
        <dbReference type="ARBA" id="ARBA00022832"/>
    </source>
</evidence>
<keyword evidence="10" id="KW-1185">Reference proteome</keyword>
<dbReference type="PANTHER" id="PTHR43272">
    <property type="entry name" value="LONG-CHAIN-FATTY-ACID--COA LIGASE"/>
    <property type="match status" value="1"/>
</dbReference>
<accession>A0ABY6KR88</accession>
<evidence type="ECO:0000256" key="5">
    <source>
        <dbReference type="ARBA" id="ARBA00022840"/>
    </source>
</evidence>
<dbReference type="Proteomes" id="UP001235939">
    <property type="component" value="Chromosome 08"/>
</dbReference>
<evidence type="ECO:0000313" key="10">
    <source>
        <dbReference type="Proteomes" id="UP001235939"/>
    </source>
</evidence>
<evidence type="ECO:0000256" key="7">
    <source>
        <dbReference type="SAM" id="Phobius"/>
    </source>
</evidence>
<gene>
    <name evidence="9" type="ORF">LAZ67_8002063</name>
</gene>
<feature type="transmembrane region" description="Helical" evidence="7">
    <location>
        <begin position="27"/>
        <end position="54"/>
    </location>
</feature>
<keyword evidence="4" id="KW-0443">Lipid metabolism</keyword>
<dbReference type="EMBL" id="CP092870">
    <property type="protein sequence ID" value="UYV71183.1"/>
    <property type="molecule type" value="Genomic_DNA"/>
</dbReference>
<keyword evidence="5" id="KW-0067">ATP-binding</keyword>
<dbReference type="InterPro" id="IPR000873">
    <property type="entry name" value="AMP-dep_synth/lig_dom"/>
</dbReference>
<proteinExistence type="inferred from homology"/>
<dbReference type="SUPFAM" id="SSF56801">
    <property type="entry name" value="Acetyl-CoA synthetase-like"/>
    <property type="match status" value="1"/>
</dbReference>
<evidence type="ECO:0000256" key="2">
    <source>
        <dbReference type="ARBA" id="ARBA00022598"/>
    </source>
</evidence>
<keyword evidence="3" id="KW-0547">Nucleotide-binding</keyword>
<keyword evidence="7" id="KW-1133">Transmembrane helix</keyword>
<evidence type="ECO:0000313" key="9">
    <source>
        <dbReference type="EMBL" id="UYV71183.1"/>
    </source>
</evidence>
<protein>
    <recommendedName>
        <fullName evidence="6">long-chain-fatty-acid--CoA ligase</fullName>
        <ecNumber evidence="6">6.2.1.3</ecNumber>
    </recommendedName>
</protein>
<dbReference type="InterPro" id="IPR042099">
    <property type="entry name" value="ANL_N_sf"/>
</dbReference>
<name>A0ABY6KR88_9ARAC</name>
<dbReference type="PANTHER" id="PTHR43272:SF83">
    <property type="entry name" value="ACYL-COA SYNTHETASE LONG-CHAIN, ISOFORM J"/>
    <property type="match status" value="1"/>
</dbReference>
<keyword evidence="2" id="KW-0436">Ligase</keyword>
<dbReference type="Gene3D" id="3.40.50.12780">
    <property type="entry name" value="N-terminal domain of ligase-like"/>
    <property type="match status" value="1"/>
</dbReference>
<keyword evidence="7" id="KW-0472">Membrane</keyword>
<evidence type="ECO:0000256" key="1">
    <source>
        <dbReference type="ARBA" id="ARBA00006432"/>
    </source>
</evidence>
<evidence type="ECO:0000259" key="8">
    <source>
        <dbReference type="Pfam" id="PF00501"/>
    </source>
</evidence>
<reference evidence="9 10" key="1">
    <citation type="submission" date="2022-01" db="EMBL/GenBank/DDBJ databases">
        <title>A chromosomal length assembly of Cordylochernes scorpioides.</title>
        <authorList>
            <person name="Zeh D."/>
            <person name="Zeh J."/>
        </authorList>
    </citation>
    <scope>NUCLEOTIDE SEQUENCE [LARGE SCALE GENOMIC DNA]</scope>
    <source>
        <strain evidence="9">IN4F17</strain>
        <tissue evidence="9">Whole Body</tissue>
    </source>
</reference>
<organism evidence="9 10">
    <name type="scientific">Cordylochernes scorpioides</name>
    <dbReference type="NCBI Taxonomy" id="51811"/>
    <lineage>
        <taxon>Eukaryota</taxon>
        <taxon>Metazoa</taxon>
        <taxon>Ecdysozoa</taxon>
        <taxon>Arthropoda</taxon>
        <taxon>Chelicerata</taxon>
        <taxon>Arachnida</taxon>
        <taxon>Pseudoscorpiones</taxon>
        <taxon>Cheliferoidea</taxon>
        <taxon>Chernetidae</taxon>
        <taxon>Cordylochernes</taxon>
    </lineage>
</organism>
<feature type="domain" description="AMP-dependent synthetase/ligase" evidence="8">
    <location>
        <begin position="137"/>
        <end position="191"/>
    </location>
</feature>
<comment type="similarity">
    <text evidence="1">Belongs to the ATP-dependent AMP-binding enzyme family.</text>
</comment>
<evidence type="ECO:0000256" key="6">
    <source>
        <dbReference type="ARBA" id="ARBA00026121"/>
    </source>
</evidence>
<dbReference type="EC" id="6.2.1.3" evidence="6"/>